<proteinExistence type="predicted"/>
<name>A0A497YI29_9BACL</name>
<sequence length="54" mass="6445">MDIVHQFEQMQAVLRDFSPLLWTYYLELQAQGFTQQQAFELVKNYQNTTFGAKQ</sequence>
<dbReference type="EMBL" id="RCCP01000001">
    <property type="protein sequence ID" value="RLJ90139.1"/>
    <property type="molecule type" value="Genomic_DNA"/>
</dbReference>
<organism evidence="1 2">
    <name type="scientific">Planococcus citreus</name>
    <dbReference type="NCBI Taxonomy" id="1373"/>
    <lineage>
        <taxon>Bacteria</taxon>
        <taxon>Bacillati</taxon>
        <taxon>Bacillota</taxon>
        <taxon>Bacilli</taxon>
        <taxon>Bacillales</taxon>
        <taxon>Caryophanaceae</taxon>
        <taxon>Planococcus</taxon>
    </lineage>
</organism>
<comment type="caution">
    <text evidence="1">The sequence shown here is derived from an EMBL/GenBank/DDBJ whole genome shotgun (WGS) entry which is preliminary data.</text>
</comment>
<dbReference type="RefSeq" id="WP_158290812.1">
    <property type="nucleotide sequence ID" value="NZ_QBEW01000043.1"/>
</dbReference>
<keyword evidence="2" id="KW-1185">Reference proteome</keyword>
<accession>A0A497YI29</accession>
<protein>
    <submittedName>
        <fullName evidence="1">Uncharacterized protein</fullName>
    </submittedName>
</protein>
<evidence type="ECO:0000313" key="1">
    <source>
        <dbReference type="EMBL" id="RLJ90139.1"/>
    </source>
</evidence>
<evidence type="ECO:0000313" key="2">
    <source>
        <dbReference type="Proteomes" id="UP000280791"/>
    </source>
</evidence>
<reference evidence="1 2" key="1">
    <citation type="submission" date="2018-10" db="EMBL/GenBank/DDBJ databases">
        <title>Genomic Encyclopedia of Type Strains, Phase IV (KMG-IV): sequencing the most valuable type-strain genomes for metagenomic binning, comparative biology and taxonomic classification.</title>
        <authorList>
            <person name="Goeker M."/>
        </authorList>
    </citation>
    <scope>NUCLEOTIDE SEQUENCE [LARGE SCALE GENOMIC DNA]</scope>
    <source>
        <strain evidence="1 2">DSM 20549</strain>
    </source>
</reference>
<dbReference type="AlphaFoldDB" id="A0A497YI29"/>
<dbReference type="Proteomes" id="UP000280791">
    <property type="component" value="Unassembled WGS sequence"/>
</dbReference>
<gene>
    <name evidence="1" type="ORF">DFR62_0281</name>
</gene>